<accession>A0AAW2A8J8</accession>
<gene>
    <name evidence="2" type="ORF">ABG768_027252</name>
</gene>
<reference evidence="2 3" key="1">
    <citation type="submission" date="2024-05" db="EMBL/GenBank/DDBJ databases">
        <title>A high-quality chromosomal-level genome assembly of Topmouth culter (Culter alburnus).</title>
        <authorList>
            <person name="Zhao H."/>
        </authorList>
    </citation>
    <scope>NUCLEOTIDE SEQUENCE [LARGE SCALE GENOMIC DNA]</scope>
    <source>
        <strain evidence="2">CATC2023</strain>
        <tissue evidence="2">Muscle</tissue>
    </source>
</reference>
<sequence>MSGKKWILLVAGSKGWENYKHQANVCCLYQIIKKHRIPDEQIVVMMYDDIAYNRQNPTDGVIVSVVNKSNVYLGVQKDYTGMDLTPENFLAALQGQNNINKKVIKSGRDDNIYIYMSGLGNQGTFEFPEKSLYPADLIGALKSMQDGGKFSKMVIYMDSSYSGTMFKDFPEDLNVFALTSCDENIEICPTNYDESRDVFLSDKFSSAWLNYLDKATLKKKTFDDLVKTKQSKYLEENPEGPCPCQFGDMGITKCHLSDFLKN</sequence>
<dbReference type="PANTHER" id="PTHR12000:SF21">
    <property type="entry name" value="LEGUMAIN-RELATED"/>
    <property type="match status" value="1"/>
</dbReference>
<dbReference type="FunFam" id="3.40.50.1460:FF:000020">
    <property type="entry name" value="Clan CD, family C13, asparaginyl endopeptidase-like cysteine peptidase"/>
    <property type="match status" value="1"/>
</dbReference>
<name>A0AAW2A8J8_CULAL</name>
<dbReference type="AlphaFoldDB" id="A0AAW2A8J8"/>
<dbReference type="Gene3D" id="3.40.50.1460">
    <property type="match status" value="1"/>
</dbReference>
<dbReference type="GO" id="GO:0006624">
    <property type="term" value="P:vacuolar protein processing"/>
    <property type="evidence" value="ECO:0007669"/>
    <property type="project" value="TreeGrafter"/>
</dbReference>
<evidence type="ECO:0000256" key="1">
    <source>
        <dbReference type="ARBA" id="ARBA00009941"/>
    </source>
</evidence>
<dbReference type="GO" id="GO:0004197">
    <property type="term" value="F:cysteine-type endopeptidase activity"/>
    <property type="evidence" value="ECO:0007669"/>
    <property type="project" value="TreeGrafter"/>
</dbReference>
<dbReference type="GO" id="GO:0005773">
    <property type="term" value="C:vacuole"/>
    <property type="evidence" value="ECO:0007669"/>
    <property type="project" value="GOC"/>
</dbReference>
<dbReference type="InterPro" id="IPR001096">
    <property type="entry name" value="Peptidase_C13"/>
</dbReference>
<comment type="caution">
    <text evidence="2">The sequence shown here is derived from an EMBL/GenBank/DDBJ whole genome shotgun (WGS) entry which is preliminary data.</text>
</comment>
<dbReference type="Pfam" id="PF01650">
    <property type="entry name" value="Peptidase_C13"/>
    <property type="match status" value="1"/>
</dbReference>
<dbReference type="PANTHER" id="PTHR12000">
    <property type="entry name" value="HEMOGLOBINASE FAMILY MEMBER"/>
    <property type="match status" value="1"/>
</dbReference>
<evidence type="ECO:0008006" key="4">
    <source>
        <dbReference type="Google" id="ProtNLM"/>
    </source>
</evidence>
<dbReference type="Proteomes" id="UP001479290">
    <property type="component" value="Unassembled WGS sequence"/>
</dbReference>
<organism evidence="2 3">
    <name type="scientific">Culter alburnus</name>
    <name type="common">Topmouth culter</name>
    <dbReference type="NCBI Taxonomy" id="194366"/>
    <lineage>
        <taxon>Eukaryota</taxon>
        <taxon>Metazoa</taxon>
        <taxon>Chordata</taxon>
        <taxon>Craniata</taxon>
        <taxon>Vertebrata</taxon>
        <taxon>Euteleostomi</taxon>
        <taxon>Actinopterygii</taxon>
        <taxon>Neopterygii</taxon>
        <taxon>Teleostei</taxon>
        <taxon>Ostariophysi</taxon>
        <taxon>Cypriniformes</taxon>
        <taxon>Xenocyprididae</taxon>
        <taxon>Xenocypridinae</taxon>
        <taxon>Culter</taxon>
    </lineage>
</organism>
<evidence type="ECO:0000313" key="3">
    <source>
        <dbReference type="Proteomes" id="UP001479290"/>
    </source>
</evidence>
<dbReference type="EMBL" id="JAWDJR010000009">
    <property type="protein sequence ID" value="KAK9969041.1"/>
    <property type="molecule type" value="Genomic_DNA"/>
</dbReference>
<protein>
    <recommendedName>
        <fullName evidence="4">Legumain</fullName>
    </recommendedName>
</protein>
<dbReference type="GO" id="GO:0051603">
    <property type="term" value="P:proteolysis involved in protein catabolic process"/>
    <property type="evidence" value="ECO:0007669"/>
    <property type="project" value="TreeGrafter"/>
</dbReference>
<dbReference type="PRINTS" id="PR00776">
    <property type="entry name" value="HEMOGLOBNASE"/>
</dbReference>
<comment type="similarity">
    <text evidence="1">Belongs to the peptidase C13 family.</text>
</comment>
<proteinExistence type="inferred from homology"/>
<keyword evidence="3" id="KW-1185">Reference proteome</keyword>
<evidence type="ECO:0000313" key="2">
    <source>
        <dbReference type="EMBL" id="KAK9969041.1"/>
    </source>
</evidence>
<dbReference type="PIRSF" id="PIRSF019663">
    <property type="entry name" value="Legumain"/>
    <property type="match status" value="1"/>
</dbReference>